<evidence type="ECO:0000256" key="6">
    <source>
        <dbReference type="HAMAP-Rule" id="MF_00020"/>
    </source>
</evidence>
<keyword evidence="3 6" id="KW-0547">Nucleotide-binding</keyword>
<comment type="caution">
    <text evidence="6">Lacks conserved residue(s) required for the propagation of feature annotation.</text>
</comment>
<feature type="binding site" evidence="6">
    <location>
        <position position="14"/>
    </location>
    <ligand>
        <name>ATP</name>
        <dbReference type="ChEBI" id="CHEBI:30616"/>
    </ligand>
</feature>
<sequence length="394" mass="43156">MNVLVINSGSSSLKYQMIEMPSEKVICGGLIERIGQQNSKFVYDPTDGEEVEVEAAISDHKEGLSKLVSYLLDETIGVLKSTDDLKVIGHRVVHGGSTFSKTRLVTPEVKSKIKDLFSLAPLHNPANLLGIEVCEELFPAAKQIVVFDTAFHQTMPSVAYKYALPKKITEEKKIRVYGFHGTSHKYISEKANEFLGTKNTKLITLHIGNGASVSAVKNGECIDHSMGFSPTAGLAMGTRTGDIDPSVVLHLIKNLGYSVDEASNILNKQSGMLGMTGYSDFRDIVAQSESGNKDCTEALELYAYRVKKYIGSFVASMNGLDALVFTAGAGENCKEIRELICKDLQFLGIEIDENLNNVRAKKLTEIHASNSKVKVLIIPTNEELEIAKQCFELN</sequence>
<evidence type="ECO:0000256" key="2">
    <source>
        <dbReference type="ARBA" id="ARBA00022679"/>
    </source>
</evidence>
<dbReference type="UniPathway" id="UPA00340">
    <property type="reaction ID" value="UER00458"/>
</dbReference>
<evidence type="ECO:0000313" key="9">
    <source>
        <dbReference type="Proteomes" id="UP000092967"/>
    </source>
</evidence>
<dbReference type="STRING" id="1790137.AXE80_03000"/>
<evidence type="ECO:0000256" key="4">
    <source>
        <dbReference type="ARBA" id="ARBA00022777"/>
    </source>
</evidence>
<comment type="subcellular location">
    <subcellularLocation>
        <location evidence="6">Cytoplasm</location>
    </subcellularLocation>
</comment>
<evidence type="ECO:0000313" key="8">
    <source>
        <dbReference type="EMBL" id="ANW95316.1"/>
    </source>
</evidence>
<dbReference type="PIRSF" id="PIRSF000722">
    <property type="entry name" value="Acetate_prop_kin"/>
    <property type="match status" value="1"/>
</dbReference>
<comment type="subunit">
    <text evidence="6">Homodimer.</text>
</comment>
<accession>A0A1B1Y3G1</accession>
<dbReference type="PRINTS" id="PR00471">
    <property type="entry name" value="ACETATEKNASE"/>
</dbReference>
<feature type="binding site" evidence="6">
    <location>
        <position position="7"/>
    </location>
    <ligand>
        <name>Mg(2+)</name>
        <dbReference type="ChEBI" id="CHEBI:18420"/>
    </ligand>
</feature>
<dbReference type="GO" id="GO:0006085">
    <property type="term" value="P:acetyl-CoA biosynthetic process"/>
    <property type="evidence" value="ECO:0007669"/>
    <property type="project" value="UniProtKB-UniRule"/>
</dbReference>
<gene>
    <name evidence="6" type="primary">ackA</name>
    <name evidence="8" type="ORF">AXE80_03000</name>
</gene>
<dbReference type="Proteomes" id="UP000092967">
    <property type="component" value="Chromosome"/>
</dbReference>
<dbReference type="GO" id="GO:0005524">
    <property type="term" value="F:ATP binding"/>
    <property type="evidence" value="ECO:0007669"/>
    <property type="project" value="UniProtKB-KW"/>
</dbReference>
<comment type="cofactor">
    <cofactor evidence="6">
        <name>Mg(2+)</name>
        <dbReference type="ChEBI" id="CHEBI:18420"/>
    </cofactor>
    <cofactor evidence="6">
        <name>Mn(2+)</name>
        <dbReference type="ChEBI" id="CHEBI:29035"/>
    </cofactor>
    <text evidence="6">Mg(2+). Can also accept Mn(2+).</text>
</comment>
<dbReference type="OrthoDB" id="9802453at2"/>
<keyword evidence="2 6" id="KW-0808">Transferase</keyword>
<keyword evidence="5 6" id="KW-0067">ATP-binding</keyword>
<comment type="pathway">
    <text evidence="6">Metabolic intermediate biosynthesis; acetyl-CoA biosynthesis; acetyl-CoA from acetate: step 1/2.</text>
</comment>
<dbReference type="InterPro" id="IPR023865">
    <property type="entry name" value="Aliphatic_acid_kinase_CS"/>
</dbReference>
<dbReference type="GO" id="GO:0000287">
    <property type="term" value="F:magnesium ion binding"/>
    <property type="evidence" value="ECO:0007669"/>
    <property type="project" value="UniProtKB-UniRule"/>
</dbReference>
<dbReference type="NCBIfam" id="TIGR00016">
    <property type="entry name" value="ackA"/>
    <property type="match status" value="1"/>
</dbReference>
<proteinExistence type="inferred from homology"/>
<dbReference type="CDD" id="cd24010">
    <property type="entry name" value="ASKHA_NBD_AcK_PK"/>
    <property type="match status" value="1"/>
</dbReference>
<dbReference type="AlphaFoldDB" id="A0A1B1Y3G1"/>
<dbReference type="SUPFAM" id="SSF53067">
    <property type="entry name" value="Actin-like ATPase domain"/>
    <property type="match status" value="2"/>
</dbReference>
<dbReference type="KEGG" id="wfu:AXE80_03000"/>
<feature type="binding site" evidence="6">
    <location>
        <begin position="206"/>
        <end position="210"/>
    </location>
    <ligand>
        <name>ATP</name>
        <dbReference type="ChEBI" id="CHEBI:30616"/>
    </ligand>
</feature>
<feature type="binding site" evidence="6">
    <location>
        <position position="382"/>
    </location>
    <ligand>
        <name>Mg(2+)</name>
        <dbReference type="ChEBI" id="CHEBI:18420"/>
    </ligand>
</feature>
<dbReference type="GO" id="GO:0006083">
    <property type="term" value="P:acetate metabolic process"/>
    <property type="evidence" value="ECO:0007669"/>
    <property type="project" value="TreeGrafter"/>
</dbReference>
<comment type="similarity">
    <text evidence="1 6 7">Belongs to the acetokinase family.</text>
</comment>
<dbReference type="Gene3D" id="3.30.420.40">
    <property type="match status" value="2"/>
</dbReference>
<dbReference type="InterPro" id="IPR043129">
    <property type="entry name" value="ATPase_NBD"/>
</dbReference>
<keyword evidence="6" id="KW-0460">Magnesium</keyword>
<dbReference type="EMBL" id="CP014224">
    <property type="protein sequence ID" value="ANW95316.1"/>
    <property type="molecule type" value="Genomic_DNA"/>
</dbReference>
<comment type="function">
    <text evidence="6">Catalyzes the formation of acetyl phosphate from acetate and ATP. Can also catalyze the reverse reaction.</text>
</comment>
<evidence type="ECO:0000256" key="1">
    <source>
        <dbReference type="ARBA" id="ARBA00008748"/>
    </source>
</evidence>
<protein>
    <recommendedName>
        <fullName evidence="6">Acetate kinase</fullName>
        <ecNumber evidence="6">2.7.2.1</ecNumber>
    </recommendedName>
    <alternativeName>
        <fullName evidence="6">Acetokinase</fullName>
    </alternativeName>
</protein>
<dbReference type="GO" id="GO:0008776">
    <property type="term" value="F:acetate kinase activity"/>
    <property type="evidence" value="ECO:0007669"/>
    <property type="project" value="UniProtKB-UniRule"/>
</dbReference>
<dbReference type="Pfam" id="PF00871">
    <property type="entry name" value="Acetate_kinase"/>
    <property type="match status" value="1"/>
</dbReference>
<organism evidence="8 9">
    <name type="scientific">Wenyingzhuangia fucanilytica</name>
    <dbReference type="NCBI Taxonomy" id="1790137"/>
    <lineage>
        <taxon>Bacteria</taxon>
        <taxon>Pseudomonadati</taxon>
        <taxon>Bacteroidota</taxon>
        <taxon>Flavobacteriia</taxon>
        <taxon>Flavobacteriales</taxon>
        <taxon>Flavobacteriaceae</taxon>
        <taxon>Wenyingzhuangia</taxon>
    </lineage>
</organism>
<keyword evidence="6" id="KW-0963">Cytoplasm</keyword>
<dbReference type="GO" id="GO:0005737">
    <property type="term" value="C:cytoplasm"/>
    <property type="evidence" value="ECO:0007669"/>
    <property type="project" value="UniProtKB-SubCell"/>
</dbReference>
<dbReference type="PANTHER" id="PTHR21060">
    <property type="entry name" value="ACETATE KINASE"/>
    <property type="match status" value="1"/>
</dbReference>
<keyword evidence="9" id="KW-1185">Reference proteome</keyword>
<feature type="binding site" evidence="6">
    <location>
        <position position="91"/>
    </location>
    <ligand>
        <name>substrate</name>
    </ligand>
</feature>
<feature type="site" description="Transition state stabilizer" evidence="6">
    <location>
        <position position="180"/>
    </location>
</feature>
<reference evidence="8 9" key="1">
    <citation type="submission" date="2016-02" db="EMBL/GenBank/DDBJ databases">
        <authorList>
            <person name="Wen L."/>
            <person name="He K."/>
            <person name="Yang H."/>
        </authorList>
    </citation>
    <scope>NUCLEOTIDE SEQUENCE [LARGE SCALE GENOMIC DNA]</scope>
    <source>
        <strain evidence="8 9">CZ1127</strain>
    </source>
</reference>
<keyword evidence="6" id="KW-0479">Metal-binding</keyword>
<feature type="active site" description="Proton donor/acceptor" evidence="6">
    <location>
        <position position="148"/>
    </location>
</feature>
<feature type="binding site" evidence="6">
    <location>
        <begin position="280"/>
        <end position="282"/>
    </location>
    <ligand>
        <name>ATP</name>
        <dbReference type="ChEBI" id="CHEBI:30616"/>
    </ligand>
</feature>
<evidence type="ECO:0000256" key="5">
    <source>
        <dbReference type="ARBA" id="ARBA00022840"/>
    </source>
</evidence>
<keyword evidence="4 6" id="KW-0418">Kinase</keyword>
<dbReference type="InterPro" id="IPR000890">
    <property type="entry name" value="Aliphatic_acid_kin_short-chain"/>
</dbReference>
<dbReference type="PROSITE" id="PS01076">
    <property type="entry name" value="ACETATE_KINASE_2"/>
    <property type="match status" value="1"/>
</dbReference>
<dbReference type="HAMAP" id="MF_00020">
    <property type="entry name" value="Acetate_kinase"/>
    <property type="match status" value="1"/>
</dbReference>
<comment type="catalytic activity">
    <reaction evidence="6">
        <text>acetate + ATP = acetyl phosphate + ADP</text>
        <dbReference type="Rhea" id="RHEA:11352"/>
        <dbReference type="ChEBI" id="CHEBI:22191"/>
        <dbReference type="ChEBI" id="CHEBI:30089"/>
        <dbReference type="ChEBI" id="CHEBI:30616"/>
        <dbReference type="ChEBI" id="CHEBI:456216"/>
        <dbReference type="EC" id="2.7.2.1"/>
    </reaction>
</comment>
<name>A0A1B1Y3G1_9FLAO</name>
<dbReference type="PANTHER" id="PTHR21060:SF15">
    <property type="entry name" value="ACETATE KINASE-RELATED"/>
    <property type="match status" value="1"/>
</dbReference>
<feature type="site" description="Transition state stabilizer" evidence="6">
    <location>
        <position position="239"/>
    </location>
</feature>
<dbReference type="RefSeq" id="WP_068824416.1">
    <property type="nucleotide sequence ID" value="NZ_CP014224.1"/>
</dbReference>
<dbReference type="PROSITE" id="PS01075">
    <property type="entry name" value="ACETATE_KINASE_1"/>
    <property type="match status" value="1"/>
</dbReference>
<dbReference type="EC" id="2.7.2.1" evidence="6"/>
<evidence type="ECO:0000256" key="7">
    <source>
        <dbReference type="RuleBase" id="RU003835"/>
    </source>
</evidence>
<dbReference type="InterPro" id="IPR004372">
    <property type="entry name" value="Ac/propionate_kinase"/>
</dbReference>
<evidence type="ECO:0000256" key="3">
    <source>
        <dbReference type="ARBA" id="ARBA00022741"/>
    </source>
</evidence>